<evidence type="ECO:0000256" key="9">
    <source>
        <dbReference type="RuleBase" id="RU004320"/>
    </source>
</evidence>
<comment type="similarity">
    <text evidence="5 7 9">Belongs to the PTH family.</text>
</comment>
<dbReference type="PANTHER" id="PTHR17224">
    <property type="entry name" value="PEPTIDYL-TRNA HYDROLASE"/>
    <property type="match status" value="1"/>
</dbReference>
<comment type="subcellular location">
    <subcellularLocation>
        <location evidence="7">Cytoplasm</location>
    </subcellularLocation>
</comment>
<dbReference type="NCBIfam" id="TIGR00447">
    <property type="entry name" value="pth"/>
    <property type="match status" value="1"/>
</dbReference>
<evidence type="ECO:0000256" key="5">
    <source>
        <dbReference type="ARBA" id="ARBA00038063"/>
    </source>
</evidence>
<keyword evidence="2 7" id="KW-0820">tRNA-binding</keyword>
<keyword evidence="4 7" id="KW-0694">RNA-binding</keyword>
<evidence type="ECO:0000256" key="8">
    <source>
        <dbReference type="RuleBase" id="RU000673"/>
    </source>
</evidence>
<dbReference type="RefSeq" id="WP_042405203.1">
    <property type="nucleotide sequence ID" value="NZ_CBYN010000009.1"/>
</dbReference>
<evidence type="ECO:0000313" key="10">
    <source>
        <dbReference type="EMBL" id="WCZ38417.1"/>
    </source>
</evidence>
<comment type="subunit">
    <text evidence="7">Monomer.</text>
</comment>
<dbReference type="InterPro" id="IPR036416">
    <property type="entry name" value="Pept_tRNA_hydro_sf"/>
</dbReference>
<feature type="binding site" evidence="7">
    <location>
        <position position="126"/>
    </location>
    <ligand>
        <name>tRNA</name>
        <dbReference type="ChEBI" id="CHEBI:17843"/>
    </ligand>
</feature>
<dbReference type="InterPro" id="IPR018171">
    <property type="entry name" value="Pept_tRNA_hydro_CS"/>
</dbReference>
<feature type="binding site" evidence="7">
    <location>
        <position position="35"/>
    </location>
    <ligand>
        <name>tRNA</name>
        <dbReference type="ChEBI" id="CHEBI:17843"/>
    </ligand>
</feature>
<reference evidence="10 11" key="1">
    <citation type="submission" date="2020-10" db="EMBL/GenBank/DDBJ databases">
        <title>Complete genome sequence of Corynebacterium jeddahense DSM 45997, type strain of Corynebacterium jeddahense.</title>
        <authorList>
            <person name="Busche T."/>
            <person name="Kalinowski J."/>
            <person name="Ruckert C."/>
        </authorList>
    </citation>
    <scope>NUCLEOTIDE SEQUENCE [LARGE SCALE GENOMIC DNA]</scope>
    <source>
        <strain evidence="10 11">DSM 45997</strain>
    </source>
</reference>
<evidence type="ECO:0000256" key="4">
    <source>
        <dbReference type="ARBA" id="ARBA00022884"/>
    </source>
</evidence>
<evidence type="ECO:0000256" key="2">
    <source>
        <dbReference type="ARBA" id="ARBA00022555"/>
    </source>
</evidence>
<feature type="site" description="Discriminates between blocked and unblocked aminoacyl-tRNA" evidence="7">
    <location>
        <position position="30"/>
    </location>
</feature>
<feature type="active site" description="Proton acceptor" evidence="7">
    <location>
        <position position="40"/>
    </location>
</feature>
<organism evidence="10 11">
    <name type="scientific">Corynebacterium jeddahense</name>
    <dbReference type="NCBI Taxonomy" id="1414719"/>
    <lineage>
        <taxon>Bacteria</taxon>
        <taxon>Bacillati</taxon>
        <taxon>Actinomycetota</taxon>
        <taxon>Actinomycetes</taxon>
        <taxon>Mycobacteriales</taxon>
        <taxon>Corynebacteriaceae</taxon>
        <taxon>Corynebacterium</taxon>
    </lineage>
</organism>
<dbReference type="PROSITE" id="PS01195">
    <property type="entry name" value="PEPT_TRNA_HYDROL_1"/>
    <property type="match status" value="1"/>
</dbReference>
<evidence type="ECO:0000313" key="11">
    <source>
        <dbReference type="Proteomes" id="UP001218071"/>
    </source>
</evidence>
<dbReference type="Pfam" id="PF01195">
    <property type="entry name" value="Pept_tRNA_hydro"/>
    <property type="match status" value="1"/>
</dbReference>
<feature type="binding site" evidence="7">
    <location>
        <position position="80"/>
    </location>
    <ligand>
        <name>tRNA</name>
        <dbReference type="ChEBI" id="CHEBI:17843"/>
    </ligand>
</feature>
<dbReference type="Proteomes" id="UP001218071">
    <property type="component" value="Chromosome"/>
</dbReference>
<protein>
    <recommendedName>
        <fullName evidence="6 7">Peptidyl-tRNA hydrolase</fullName>
        <shortName evidence="7">Pth</shortName>
        <ecNumber evidence="1 7">3.1.1.29</ecNumber>
    </recommendedName>
</protein>
<comment type="function">
    <text evidence="7">Catalyzes the release of premature peptidyl moieties from peptidyl-tRNA molecules trapped in stalled 50S ribosomal subunits, and thus maintains levels of free tRNAs and 50S ribosomes.</text>
</comment>
<comment type="function">
    <text evidence="7">Hydrolyzes ribosome-free peptidyl-tRNAs (with 1 or more amino acids incorporated), which drop off the ribosome during protein synthesis, or as a result of ribosome stalling.</text>
</comment>
<dbReference type="PANTHER" id="PTHR17224:SF1">
    <property type="entry name" value="PEPTIDYL-TRNA HYDROLASE"/>
    <property type="match status" value="1"/>
</dbReference>
<evidence type="ECO:0000256" key="6">
    <source>
        <dbReference type="ARBA" id="ARBA00050038"/>
    </source>
</evidence>
<gene>
    <name evidence="10" type="primary">pth1</name>
    <name evidence="7" type="synonym">pth</name>
    <name evidence="10" type="ORF">CJEDD_04010</name>
</gene>
<keyword evidence="11" id="KW-1185">Reference proteome</keyword>
<dbReference type="SUPFAM" id="SSF53178">
    <property type="entry name" value="Peptidyl-tRNA hydrolase-like"/>
    <property type="match status" value="1"/>
</dbReference>
<sequence>MGTLWGVFGFFRRRRETKLQAEWLVVGLGNPGAEYAATRHNVGWMALDQLAETLEPVRGIKARVAVIDSVAYAKPQTYMNASGEAVAPLARKLGVAPERIVVLHDELDLPAGTVRVKLGGNENGHNGLKSITEHLGTRDYVRVRIGIGRPPAGTSVPDWVLSPVSGEEAIATASEAARLVVTEGLAKAQNVIHAR</sequence>
<dbReference type="GO" id="GO:0004045">
    <property type="term" value="F:peptidyl-tRNA hydrolase activity"/>
    <property type="evidence" value="ECO:0007669"/>
    <property type="project" value="UniProtKB-EC"/>
</dbReference>
<comment type="catalytic activity">
    <reaction evidence="7 8">
        <text>an N-acyl-L-alpha-aminoacyl-tRNA + H2O = an N-acyl-L-amino acid + a tRNA + H(+)</text>
        <dbReference type="Rhea" id="RHEA:54448"/>
        <dbReference type="Rhea" id="RHEA-COMP:10123"/>
        <dbReference type="Rhea" id="RHEA-COMP:13883"/>
        <dbReference type="ChEBI" id="CHEBI:15377"/>
        <dbReference type="ChEBI" id="CHEBI:15378"/>
        <dbReference type="ChEBI" id="CHEBI:59874"/>
        <dbReference type="ChEBI" id="CHEBI:78442"/>
        <dbReference type="ChEBI" id="CHEBI:138191"/>
        <dbReference type="EC" id="3.1.1.29"/>
    </reaction>
</comment>
<accession>A0ABY7UII0</accession>
<evidence type="ECO:0000256" key="3">
    <source>
        <dbReference type="ARBA" id="ARBA00022801"/>
    </source>
</evidence>
<dbReference type="Gene3D" id="3.40.50.1470">
    <property type="entry name" value="Peptidyl-tRNA hydrolase"/>
    <property type="match status" value="1"/>
</dbReference>
<proteinExistence type="inferred from homology"/>
<feature type="binding site" evidence="7">
    <location>
        <position position="78"/>
    </location>
    <ligand>
        <name>tRNA</name>
        <dbReference type="ChEBI" id="CHEBI:17843"/>
    </ligand>
</feature>
<name>A0ABY7UII0_9CORY</name>
<dbReference type="InterPro" id="IPR001328">
    <property type="entry name" value="Pept_tRNA_hydro"/>
</dbReference>
<dbReference type="HAMAP" id="MF_00083">
    <property type="entry name" value="Pept_tRNA_hydro_bact"/>
    <property type="match status" value="1"/>
</dbReference>
<dbReference type="EMBL" id="CP063194">
    <property type="protein sequence ID" value="WCZ38417.1"/>
    <property type="molecule type" value="Genomic_DNA"/>
</dbReference>
<dbReference type="EC" id="3.1.1.29" evidence="1 7"/>
<keyword evidence="7" id="KW-0963">Cytoplasm</keyword>
<evidence type="ECO:0000256" key="7">
    <source>
        <dbReference type="HAMAP-Rule" id="MF_00083"/>
    </source>
</evidence>
<dbReference type="CDD" id="cd00462">
    <property type="entry name" value="PTH"/>
    <property type="match status" value="1"/>
</dbReference>
<keyword evidence="3 7" id="KW-0378">Hydrolase</keyword>
<feature type="site" description="Stabilizes the basic form of H active site to accept a proton" evidence="7">
    <location>
        <position position="105"/>
    </location>
</feature>
<evidence type="ECO:0000256" key="1">
    <source>
        <dbReference type="ARBA" id="ARBA00013260"/>
    </source>
</evidence>